<sequence>MPTTRSARNQKPSGAEDDAAGSKHDLGEKPAPDTKKQKTIEETLEGSDEGKRNGTKTDQKKTEKPEKSANDDDSDPAKKTDNDDKPSQKDSSSSSNKTKSDKKESGPGATAAPPPDKSTTAVEEGEREAVPSSILEKGIIYFFFRGRVNIEEPSNVGEIQRSFMILRPIATDAKLGDGPIGDAGNSRLIAVPKKVFPTSGRERWIAFVEKTHASFGALREEFLAGNDYMTKTAGARHTPAARPAAEGVYAITTTGRESHLAYMITLPSELGGLQSELGLKDKGSFILSTRNPAYDAPRGTALPEGPDYPEEVQESFRSLRWQPTKPEHLDYVNSQFLLVGESNGIANALEHDQDGKEDEKPREELQRLEDEDTHRMEELKGDDSAAIFADLGARAGDYPKLETTF</sequence>
<evidence type="ECO:0000256" key="1">
    <source>
        <dbReference type="SAM" id="MobiDB-lite"/>
    </source>
</evidence>
<protein>
    <recommendedName>
        <fullName evidence="4">BTB domain transcription factor</fullName>
    </recommendedName>
</protein>
<feature type="compositionally biased region" description="Basic and acidic residues" evidence="1">
    <location>
        <begin position="48"/>
        <end position="88"/>
    </location>
</feature>
<dbReference type="AlphaFoldDB" id="A0A9P8XY96"/>
<feature type="compositionally biased region" description="Polar residues" evidence="1">
    <location>
        <begin position="1"/>
        <end position="12"/>
    </location>
</feature>
<dbReference type="OrthoDB" id="1028014at2759"/>
<accession>A0A9P8XY96</accession>
<dbReference type="EMBL" id="JAGTJQ010000008">
    <property type="protein sequence ID" value="KAH7025875.1"/>
    <property type="molecule type" value="Genomic_DNA"/>
</dbReference>
<dbReference type="RefSeq" id="XP_046009092.1">
    <property type="nucleotide sequence ID" value="XM_046159154.1"/>
</dbReference>
<gene>
    <name evidence="2" type="ORF">B0I36DRAFT_365524</name>
</gene>
<dbReference type="GeneID" id="70188700"/>
<comment type="caution">
    <text evidence="2">The sequence shown here is derived from an EMBL/GenBank/DDBJ whole genome shotgun (WGS) entry which is preliminary data.</text>
</comment>
<proteinExistence type="predicted"/>
<dbReference type="PANTHER" id="PTHR34776:SF1">
    <property type="entry name" value="F17F16.3 PROTEIN"/>
    <property type="match status" value="1"/>
</dbReference>
<evidence type="ECO:0008006" key="4">
    <source>
        <dbReference type="Google" id="ProtNLM"/>
    </source>
</evidence>
<dbReference type="PANTHER" id="PTHR34776">
    <property type="entry name" value="F17F16.3 PROTEIN"/>
    <property type="match status" value="1"/>
</dbReference>
<organism evidence="2 3">
    <name type="scientific">Microdochium trichocladiopsis</name>
    <dbReference type="NCBI Taxonomy" id="1682393"/>
    <lineage>
        <taxon>Eukaryota</taxon>
        <taxon>Fungi</taxon>
        <taxon>Dikarya</taxon>
        <taxon>Ascomycota</taxon>
        <taxon>Pezizomycotina</taxon>
        <taxon>Sordariomycetes</taxon>
        <taxon>Xylariomycetidae</taxon>
        <taxon>Xylariales</taxon>
        <taxon>Microdochiaceae</taxon>
        <taxon>Microdochium</taxon>
    </lineage>
</organism>
<reference evidence="2" key="1">
    <citation type="journal article" date="2021" name="Nat. Commun.">
        <title>Genetic determinants of endophytism in the Arabidopsis root mycobiome.</title>
        <authorList>
            <person name="Mesny F."/>
            <person name="Miyauchi S."/>
            <person name="Thiergart T."/>
            <person name="Pickel B."/>
            <person name="Atanasova L."/>
            <person name="Karlsson M."/>
            <person name="Huettel B."/>
            <person name="Barry K.W."/>
            <person name="Haridas S."/>
            <person name="Chen C."/>
            <person name="Bauer D."/>
            <person name="Andreopoulos W."/>
            <person name="Pangilinan J."/>
            <person name="LaButti K."/>
            <person name="Riley R."/>
            <person name="Lipzen A."/>
            <person name="Clum A."/>
            <person name="Drula E."/>
            <person name="Henrissat B."/>
            <person name="Kohler A."/>
            <person name="Grigoriev I.V."/>
            <person name="Martin F.M."/>
            <person name="Hacquard S."/>
        </authorList>
    </citation>
    <scope>NUCLEOTIDE SEQUENCE</scope>
    <source>
        <strain evidence="2">MPI-CAGE-CH-0230</strain>
    </source>
</reference>
<dbReference type="Proteomes" id="UP000756346">
    <property type="component" value="Unassembled WGS sequence"/>
</dbReference>
<feature type="compositionally biased region" description="Basic and acidic residues" evidence="1">
    <location>
        <begin position="20"/>
        <end position="41"/>
    </location>
</feature>
<feature type="region of interest" description="Disordered" evidence="1">
    <location>
        <begin position="1"/>
        <end position="130"/>
    </location>
</feature>
<keyword evidence="3" id="KW-1185">Reference proteome</keyword>
<evidence type="ECO:0000313" key="2">
    <source>
        <dbReference type="EMBL" id="KAH7025875.1"/>
    </source>
</evidence>
<name>A0A9P8XY96_9PEZI</name>
<evidence type="ECO:0000313" key="3">
    <source>
        <dbReference type="Proteomes" id="UP000756346"/>
    </source>
</evidence>
<feature type="region of interest" description="Disordered" evidence="1">
    <location>
        <begin position="349"/>
        <end position="381"/>
    </location>
</feature>